<evidence type="ECO:0000313" key="2">
    <source>
        <dbReference type="EMBL" id="KAF2402031.1"/>
    </source>
</evidence>
<name>A0A6G1I1H4_9PEZI</name>
<sequence>MNVADHIIPVSSSAAGVSDSDHELTALPPRVGGAVSDTLPSSTMHDGERHRETGSEQSGEESANGVASASNSRQDPATLSPRLGGAHNNVAPFGTQQDGEHRQESGSVQNSEESANGVSSEPNTQREPTASSARPGRPDNNAAPSMKGTAQSPAVSNAAKNRAAPLARHNPSRRPAHQLSLHPIQQ</sequence>
<feature type="compositionally biased region" description="Polar residues" evidence="1">
    <location>
        <begin position="105"/>
        <end position="132"/>
    </location>
</feature>
<feature type="compositionally biased region" description="Polar residues" evidence="1">
    <location>
        <begin position="148"/>
        <end position="159"/>
    </location>
</feature>
<accession>A0A6G1I1H4</accession>
<evidence type="ECO:0000313" key="3">
    <source>
        <dbReference type="Proteomes" id="UP000799640"/>
    </source>
</evidence>
<protein>
    <submittedName>
        <fullName evidence="2">Uncharacterized protein</fullName>
    </submittedName>
</protein>
<dbReference type="Proteomes" id="UP000799640">
    <property type="component" value="Unassembled WGS sequence"/>
</dbReference>
<feature type="compositionally biased region" description="Polar residues" evidence="1">
    <location>
        <begin position="55"/>
        <end position="77"/>
    </location>
</feature>
<dbReference type="AlphaFoldDB" id="A0A6G1I1H4"/>
<feature type="compositionally biased region" description="Basic and acidic residues" evidence="1">
    <location>
        <begin position="45"/>
        <end position="54"/>
    </location>
</feature>
<proteinExistence type="predicted"/>
<gene>
    <name evidence="2" type="ORF">EJ06DRAFT_372148</name>
</gene>
<feature type="region of interest" description="Disordered" evidence="1">
    <location>
        <begin position="1"/>
        <end position="186"/>
    </location>
</feature>
<evidence type="ECO:0000256" key="1">
    <source>
        <dbReference type="SAM" id="MobiDB-lite"/>
    </source>
</evidence>
<dbReference type="EMBL" id="ML996692">
    <property type="protein sequence ID" value="KAF2402031.1"/>
    <property type="molecule type" value="Genomic_DNA"/>
</dbReference>
<keyword evidence="3" id="KW-1185">Reference proteome</keyword>
<reference evidence="2" key="1">
    <citation type="journal article" date="2020" name="Stud. Mycol.">
        <title>101 Dothideomycetes genomes: a test case for predicting lifestyles and emergence of pathogens.</title>
        <authorList>
            <person name="Haridas S."/>
            <person name="Albert R."/>
            <person name="Binder M."/>
            <person name="Bloem J."/>
            <person name="Labutti K."/>
            <person name="Salamov A."/>
            <person name="Andreopoulos B."/>
            <person name="Baker S."/>
            <person name="Barry K."/>
            <person name="Bills G."/>
            <person name="Bluhm B."/>
            <person name="Cannon C."/>
            <person name="Castanera R."/>
            <person name="Culley D."/>
            <person name="Daum C."/>
            <person name="Ezra D."/>
            <person name="Gonzalez J."/>
            <person name="Henrissat B."/>
            <person name="Kuo A."/>
            <person name="Liang C."/>
            <person name="Lipzen A."/>
            <person name="Lutzoni F."/>
            <person name="Magnuson J."/>
            <person name="Mondo S."/>
            <person name="Nolan M."/>
            <person name="Ohm R."/>
            <person name="Pangilinan J."/>
            <person name="Park H.-J."/>
            <person name="Ramirez L."/>
            <person name="Alfaro M."/>
            <person name="Sun H."/>
            <person name="Tritt A."/>
            <person name="Yoshinaga Y."/>
            <person name="Zwiers L.-H."/>
            <person name="Turgeon B."/>
            <person name="Goodwin S."/>
            <person name="Spatafora J."/>
            <person name="Crous P."/>
            <person name="Grigoriev I."/>
        </authorList>
    </citation>
    <scope>NUCLEOTIDE SEQUENCE</scope>
    <source>
        <strain evidence="2">CBS 262.69</strain>
    </source>
</reference>
<organism evidence="2 3">
    <name type="scientific">Trichodelitschia bisporula</name>
    <dbReference type="NCBI Taxonomy" id="703511"/>
    <lineage>
        <taxon>Eukaryota</taxon>
        <taxon>Fungi</taxon>
        <taxon>Dikarya</taxon>
        <taxon>Ascomycota</taxon>
        <taxon>Pezizomycotina</taxon>
        <taxon>Dothideomycetes</taxon>
        <taxon>Dothideomycetes incertae sedis</taxon>
        <taxon>Phaeotrichales</taxon>
        <taxon>Phaeotrichaceae</taxon>
        <taxon>Trichodelitschia</taxon>
    </lineage>
</organism>